<dbReference type="GeneID" id="108012065"/>
<reference evidence="3" key="2">
    <citation type="submission" date="2025-08" db="UniProtKB">
        <authorList>
            <consortium name="RefSeq"/>
        </authorList>
    </citation>
    <scope>IDENTIFICATION</scope>
</reference>
<dbReference type="AlphaFoldDB" id="A0AB40DMJ8"/>
<dbReference type="RefSeq" id="XP_065724559.2">
    <property type="nucleotide sequence ID" value="XM_065868487.2"/>
</dbReference>
<feature type="compositionally biased region" description="Polar residues" evidence="1">
    <location>
        <begin position="68"/>
        <end position="88"/>
    </location>
</feature>
<sequence>MVTLTNSVYTNTIRIAFRIVTSQTSNIFSKMTPPKVPHIVGDDDDSQDTLTPPKVPHIVGDDDDSQDTLKNGQESDGNSNDTVLNSGQEDYESSNEDGADWSMNVIYLAGTPKRACSPLKITEITDTPEPNPTQSTSLSVPERRPSSRADSCAMESIGERVSRRLRHIRIIENGNTSPQSSSDELELGPNAQLARPLDVTGFFHRVSANLVEQRVCLKPFLALRKRITRMVTQSLSESKRMRK</sequence>
<evidence type="ECO:0000256" key="1">
    <source>
        <dbReference type="SAM" id="MobiDB-lite"/>
    </source>
</evidence>
<keyword evidence="2" id="KW-1185">Reference proteome</keyword>
<protein>
    <submittedName>
        <fullName evidence="3">Uncharacterized protein isoform X1</fullName>
    </submittedName>
</protein>
<reference evidence="2" key="1">
    <citation type="submission" date="2025-05" db="UniProtKB">
        <authorList>
            <consortium name="RefSeq"/>
        </authorList>
    </citation>
    <scope>NUCLEOTIDE SEQUENCE [LARGE SCALE GENOMIC DNA]</scope>
</reference>
<feature type="region of interest" description="Disordered" evidence="1">
    <location>
        <begin position="122"/>
        <end position="155"/>
    </location>
</feature>
<evidence type="ECO:0000313" key="3">
    <source>
        <dbReference type="RefSeq" id="XP_065724559.2"/>
    </source>
</evidence>
<organism evidence="2 3">
    <name type="scientific">Drosophila suzukii</name>
    <name type="common">Spotted-wing drosophila fruit fly</name>
    <dbReference type="NCBI Taxonomy" id="28584"/>
    <lineage>
        <taxon>Eukaryota</taxon>
        <taxon>Metazoa</taxon>
        <taxon>Ecdysozoa</taxon>
        <taxon>Arthropoda</taxon>
        <taxon>Hexapoda</taxon>
        <taxon>Insecta</taxon>
        <taxon>Pterygota</taxon>
        <taxon>Neoptera</taxon>
        <taxon>Endopterygota</taxon>
        <taxon>Diptera</taxon>
        <taxon>Brachycera</taxon>
        <taxon>Muscomorpha</taxon>
        <taxon>Ephydroidea</taxon>
        <taxon>Drosophilidae</taxon>
        <taxon>Drosophila</taxon>
        <taxon>Sophophora</taxon>
    </lineage>
</organism>
<feature type="region of interest" description="Disordered" evidence="1">
    <location>
        <begin position="31"/>
        <end position="97"/>
    </location>
</feature>
<dbReference type="Proteomes" id="UP001652628">
    <property type="component" value="Chromosome 2L"/>
</dbReference>
<evidence type="ECO:0000313" key="2">
    <source>
        <dbReference type="Proteomes" id="UP001652628"/>
    </source>
</evidence>
<proteinExistence type="predicted"/>
<gene>
    <name evidence="3" type="primary">LOC108012065</name>
</gene>
<name>A0AB40DMJ8_DROSZ</name>
<accession>A0AB40DMJ8</accession>